<protein>
    <submittedName>
        <fullName evidence="2">Nucleoside triphosphate pyrophosphohydrolase</fullName>
        <ecNumber evidence="2">3.6.1.8</ecNumber>
    </submittedName>
</protein>
<dbReference type="InterPro" id="IPR004518">
    <property type="entry name" value="MazG-like_dom"/>
</dbReference>
<dbReference type="EMBL" id="CAJRAU010000003">
    <property type="protein sequence ID" value="CAG5070050.1"/>
    <property type="molecule type" value="Genomic_DNA"/>
</dbReference>
<keyword evidence="2" id="KW-0378">Hydrolase</keyword>
<reference evidence="2 3" key="1">
    <citation type="submission" date="2021-04" db="EMBL/GenBank/DDBJ databases">
        <authorList>
            <person name="Rodrigo-Torres L."/>
            <person name="Arahal R. D."/>
            <person name="Lucena T."/>
        </authorList>
    </citation>
    <scope>NUCLEOTIDE SEQUENCE [LARGE SCALE GENOMIC DNA]</scope>
    <source>
        <strain evidence="2 3">CECT 9623</strain>
    </source>
</reference>
<accession>A0ABN7R7L0</accession>
<dbReference type="RefSeq" id="WP_215234120.1">
    <property type="nucleotide sequence ID" value="NZ_CAJRAU010000003.1"/>
</dbReference>
<dbReference type="Pfam" id="PF03819">
    <property type="entry name" value="MazG"/>
    <property type="match status" value="1"/>
</dbReference>
<dbReference type="SUPFAM" id="SSF101386">
    <property type="entry name" value="all-alpha NTP pyrophosphatases"/>
    <property type="match status" value="2"/>
</dbReference>
<dbReference type="CDD" id="cd11529">
    <property type="entry name" value="NTP-PPase_MazG_Cterm"/>
    <property type="match status" value="1"/>
</dbReference>
<gene>
    <name evidence="2" type="primary">mazG</name>
    <name evidence="2" type="ORF">DYBT9623_02790</name>
</gene>
<dbReference type="EC" id="3.6.1.8" evidence="2"/>
<comment type="caution">
    <text evidence="2">The sequence shown here is derived from an EMBL/GenBank/DDBJ whole genome shotgun (WGS) entry which is preliminary data.</text>
</comment>
<dbReference type="Gene3D" id="1.10.287.1080">
    <property type="entry name" value="MazG-like"/>
    <property type="match status" value="2"/>
</dbReference>
<dbReference type="NCBIfam" id="NF007113">
    <property type="entry name" value="PRK09562.1"/>
    <property type="match status" value="1"/>
</dbReference>
<dbReference type="PANTHER" id="PTHR30522:SF0">
    <property type="entry name" value="NUCLEOSIDE TRIPHOSPHATE PYROPHOSPHOHYDROLASE"/>
    <property type="match status" value="1"/>
</dbReference>
<feature type="domain" description="NTP pyrophosphohydrolase MazG-like" evidence="1">
    <location>
        <begin position="39"/>
        <end position="116"/>
    </location>
</feature>
<sequence length="277" mass="32166">MEKHFDSLPKDRQDQLMAFDRLLTIMDELREKCPWDRKQTLESLRHLTIEETYELSDAIIENDLPEIRKELGDIMLHLVFYAKIASEPLPNKTYQFDIQDVLNGVCDKLISRHPHIYGDAVADSEEAVKQNWEKLKLKEGNKSVLSGVPASLPALVKAMRIQEKARGAGFDWDEKQQVWEKVQEELEEFKQNFDIETGNAIDQREAEGEFGDLLFSLVNYSRFVDINPETALERTNKKFIRRFQYLEEASKADGKSLSDMTLSEMDTYWNKAKELGV</sequence>
<dbReference type="GO" id="GO:0047693">
    <property type="term" value="F:ATP diphosphatase activity"/>
    <property type="evidence" value="ECO:0007669"/>
    <property type="project" value="UniProtKB-EC"/>
</dbReference>
<dbReference type="PANTHER" id="PTHR30522">
    <property type="entry name" value="NUCLEOSIDE TRIPHOSPHATE PYROPHOSPHOHYDROLASE"/>
    <property type="match status" value="1"/>
</dbReference>
<dbReference type="CDD" id="cd11528">
    <property type="entry name" value="NTP-PPase_MazG_Nterm"/>
    <property type="match status" value="1"/>
</dbReference>
<proteinExistence type="predicted"/>
<keyword evidence="3" id="KW-1185">Reference proteome</keyword>
<evidence type="ECO:0000259" key="1">
    <source>
        <dbReference type="Pfam" id="PF03819"/>
    </source>
</evidence>
<name>A0ABN7R7L0_9BACT</name>
<dbReference type="InterPro" id="IPR011551">
    <property type="entry name" value="NTP_PyrPHydrolase_MazG"/>
</dbReference>
<organism evidence="2 3">
    <name type="scientific">Dyadobacter linearis</name>
    <dbReference type="NCBI Taxonomy" id="2823330"/>
    <lineage>
        <taxon>Bacteria</taxon>
        <taxon>Pseudomonadati</taxon>
        <taxon>Bacteroidota</taxon>
        <taxon>Cytophagia</taxon>
        <taxon>Cytophagales</taxon>
        <taxon>Spirosomataceae</taxon>
        <taxon>Dyadobacter</taxon>
    </lineage>
</organism>
<dbReference type="InterPro" id="IPR048011">
    <property type="entry name" value="NTP-PPase_MazG-like_C"/>
</dbReference>
<dbReference type="InterPro" id="IPR048015">
    <property type="entry name" value="NTP-PPase_MazG-like_N"/>
</dbReference>
<evidence type="ECO:0000313" key="2">
    <source>
        <dbReference type="EMBL" id="CAG5070050.1"/>
    </source>
</evidence>
<dbReference type="Proteomes" id="UP000679725">
    <property type="component" value="Unassembled WGS sequence"/>
</dbReference>
<evidence type="ECO:0000313" key="3">
    <source>
        <dbReference type="Proteomes" id="UP000679725"/>
    </source>
</evidence>
<dbReference type="NCBIfam" id="TIGR00444">
    <property type="entry name" value="mazG"/>
    <property type="match status" value="1"/>
</dbReference>